<dbReference type="AlphaFoldDB" id="A0A2S9IL58"/>
<accession>A0A2S9IL58</accession>
<feature type="domain" description="GH26" evidence="6">
    <location>
        <begin position="1"/>
        <end position="330"/>
    </location>
</feature>
<comment type="caution">
    <text evidence="7">The sequence shown here is derived from an EMBL/GenBank/DDBJ whole genome shotgun (WGS) entry which is preliminary data.</text>
</comment>
<evidence type="ECO:0000259" key="6">
    <source>
        <dbReference type="PROSITE" id="PS51764"/>
    </source>
</evidence>
<evidence type="ECO:0000313" key="7">
    <source>
        <dbReference type="EMBL" id="PRD41260.1"/>
    </source>
</evidence>
<feature type="active site" description="Nucleophile" evidence="4">
    <location>
        <position position="259"/>
    </location>
</feature>
<comment type="similarity">
    <text evidence="1 4">Belongs to the glycosyl hydrolase 26 family.</text>
</comment>
<dbReference type="EMBL" id="PVBR01000022">
    <property type="protein sequence ID" value="PRD41260.1"/>
    <property type="molecule type" value="Genomic_DNA"/>
</dbReference>
<evidence type="ECO:0000256" key="1">
    <source>
        <dbReference type="ARBA" id="ARBA00007754"/>
    </source>
</evidence>
<dbReference type="GO" id="GO:0006080">
    <property type="term" value="P:substituted mannan metabolic process"/>
    <property type="evidence" value="ECO:0007669"/>
    <property type="project" value="InterPro"/>
</dbReference>
<dbReference type="SUPFAM" id="SSF51445">
    <property type="entry name" value="(Trans)glycosidases"/>
    <property type="match status" value="1"/>
</dbReference>
<dbReference type="PROSITE" id="PS51764">
    <property type="entry name" value="GH26"/>
    <property type="match status" value="1"/>
</dbReference>
<keyword evidence="8" id="KW-1185">Reference proteome</keyword>
<dbReference type="PANTHER" id="PTHR40079:SF4">
    <property type="entry name" value="GH26 DOMAIN-CONTAINING PROTEIN-RELATED"/>
    <property type="match status" value="1"/>
</dbReference>
<reference evidence="7 8" key="1">
    <citation type="submission" date="2018-02" db="EMBL/GenBank/DDBJ databases">
        <title>The draft genome of Phyllobacterium sp. 1N-3.</title>
        <authorList>
            <person name="Liu L."/>
            <person name="Li L."/>
            <person name="Zhang X."/>
            <person name="Wang T."/>
            <person name="Liang L."/>
        </authorList>
    </citation>
    <scope>NUCLEOTIDE SEQUENCE [LARGE SCALE GENOMIC DNA]</scope>
    <source>
        <strain evidence="7 8">1N-3</strain>
    </source>
</reference>
<sequence length="330" mass="37313">MRASILSLLFFAAWCLTASGVHSAELGAGMDTMKTVSISPPESSGRPHANAPLLFGAYDPHGQFRYSSRPQIEHVFIYWQAIDRPMLENKMRLAREKGRILMVTVEPYTKAVNWRDGGDRLFADIQRGAFDPQIAATCGAVSEFPGDLWIRWGHEMEDPTGRYPWARHDSRGYVAAYRKFVDTCRKIAPGARFMWSPKGERGLAAYYPGNDHVDMIGVSLWGLEKWDRDQHGRPRGFAETFDEKYRRIERFGKPIVIAELGTSGGEEYRRNWMSEISGLSAKRGLFPLLDGIVYFNDKEPHHWPQGYGSPDWRVPVSVFGDGLPVAASLK</sequence>
<dbReference type="InterPro" id="IPR000805">
    <property type="entry name" value="Glyco_hydro_26"/>
</dbReference>
<protein>
    <submittedName>
        <fullName evidence="7">Beta-mannosidase</fullName>
    </submittedName>
</protein>
<keyword evidence="5" id="KW-0732">Signal</keyword>
<organism evidence="7 8">
    <name type="scientific">Phyllobacterium phragmitis</name>
    <dbReference type="NCBI Taxonomy" id="2670329"/>
    <lineage>
        <taxon>Bacteria</taxon>
        <taxon>Pseudomonadati</taxon>
        <taxon>Pseudomonadota</taxon>
        <taxon>Alphaproteobacteria</taxon>
        <taxon>Hyphomicrobiales</taxon>
        <taxon>Phyllobacteriaceae</taxon>
        <taxon>Phyllobacterium</taxon>
    </lineage>
</organism>
<feature type="signal peptide" evidence="5">
    <location>
        <begin position="1"/>
        <end position="23"/>
    </location>
</feature>
<dbReference type="Proteomes" id="UP000239434">
    <property type="component" value="Unassembled WGS sequence"/>
</dbReference>
<evidence type="ECO:0000256" key="3">
    <source>
        <dbReference type="ARBA" id="ARBA00023295"/>
    </source>
</evidence>
<feature type="chain" id="PRO_5015783586" evidence="5">
    <location>
        <begin position="24"/>
        <end position="330"/>
    </location>
</feature>
<proteinExistence type="inferred from homology"/>
<evidence type="ECO:0000256" key="4">
    <source>
        <dbReference type="PROSITE-ProRule" id="PRU01100"/>
    </source>
</evidence>
<evidence type="ECO:0000313" key="8">
    <source>
        <dbReference type="Proteomes" id="UP000239434"/>
    </source>
</evidence>
<dbReference type="InterPro" id="IPR022790">
    <property type="entry name" value="GH26_dom"/>
</dbReference>
<keyword evidence="3 4" id="KW-0326">Glycosidase</keyword>
<dbReference type="PANTHER" id="PTHR40079">
    <property type="entry name" value="MANNAN ENDO-1,4-BETA-MANNOSIDASE E-RELATED"/>
    <property type="match status" value="1"/>
</dbReference>
<gene>
    <name evidence="7" type="ORF">C5748_22415</name>
</gene>
<evidence type="ECO:0000256" key="2">
    <source>
        <dbReference type="ARBA" id="ARBA00022801"/>
    </source>
</evidence>
<evidence type="ECO:0000256" key="5">
    <source>
        <dbReference type="SAM" id="SignalP"/>
    </source>
</evidence>
<feature type="active site" description="Proton donor" evidence="4">
    <location>
        <position position="155"/>
    </location>
</feature>
<name>A0A2S9IL58_9HYPH</name>
<dbReference type="GO" id="GO:0016985">
    <property type="term" value="F:mannan endo-1,4-beta-mannosidase activity"/>
    <property type="evidence" value="ECO:0007669"/>
    <property type="project" value="InterPro"/>
</dbReference>
<dbReference type="Gene3D" id="3.20.20.80">
    <property type="entry name" value="Glycosidases"/>
    <property type="match status" value="1"/>
</dbReference>
<keyword evidence="2 4" id="KW-0378">Hydrolase</keyword>
<dbReference type="InterPro" id="IPR017853">
    <property type="entry name" value="GH"/>
</dbReference>